<accession>A0A8I0HQU3</accession>
<dbReference type="Gene3D" id="3.30.70.1380">
    <property type="entry name" value="Transcriptional regulatory protein pf0864 domain like"/>
    <property type="match status" value="1"/>
</dbReference>
<name>A0A8I0HQU3_9CORY</name>
<dbReference type="PANTHER" id="PTHR36566">
    <property type="entry name" value="NICKEL INSERTION PROTEIN-RELATED"/>
    <property type="match status" value="1"/>
</dbReference>
<dbReference type="EMBL" id="JACSPR010000016">
    <property type="protein sequence ID" value="MBD8031394.1"/>
    <property type="molecule type" value="Genomic_DNA"/>
</dbReference>
<sequence>MSLWIDASAGVAGDMLLGALVDAGADLDQIQQVVDAVVPGDVRLTSEVVQRAGQRSLKVEVHTTHEHHPHRTWTTIRTMLQDAGMPDQTRMDALAVFELIAIAEGTVHGVDPETIHFHEVGALDSIADIVGVCEAIRQLGQTRISSSPIALGFGRVQAAHGDIPVPVPAVVELARDWPTLSGAVGGSPEQVGELATPTGVALVRHFAREAGPLPDGAITIIGVGAGTKDMPGRPNITRVLILDDAAPNADTGRLLQLEANIDDMDARLWPGVLEQLLESGARDAWLTPIIMKKGRPAHTIHALAAASEVEAVKQVLFSHTTTFGVRSWAVEREGLDRRWETVHVDGHEVRVKIGSRGGVDQTRQPEFEDVRAAAQALGVSESEVLRRAQGQ</sequence>
<comment type="similarity">
    <text evidence="2">Belongs to the LarC family.</text>
</comment>
<dbReference type="PANTHER" id="PTHR36566:SF1">
    <property type="entry name" value="PYRIDINIUM-3,5-BISTHIOCARBOXYLIC ACID MONONUCLEOTIDE NICKEL INSERTION PROTEIN"/>
    <property type="match status" value="1"/>
</dbReference>
<evidence type="ECO:0000256" key="1">
    <source>
        <dbReference type="ARBA" id="ARBA00022596"/>
    </source>
</evidence>
<dbReference type="InterPro" id="IPR002822">
    <property type="entry name" value="Ni_insertion"/>
</dbReference>
<organism evidence="3 4">
    <name type="scientific">Corynebacterium gallinarum</name>
    <dbReference type="NCBI Taxonomy" id="2762214"/>
    <lineage>
        <taxon>Bacteria</taxon>
        <taxon>Bacillati</taxon>
        <taxon>Actinomycetota</taxon>
        <taxon>Actinomycetes</taxon>
        <taxon>Mycobacteriales</taxon>
        <taxon>Corynebacteriaceae</taxon>
        <taxon>Corynebacterium</taxon>
    </lineage>
</organism>
<reference evidence="3 4" key="1">
    <citation type="submission" date="2020-08" db="EMBL/GenBank/DDBJ databases">
        <title>A Genomic Blueprint of the Chicken Gut Microbiome.</title>
        <authorList>
            <person name="Gilroy R."/>
            <person name="Ravi A."/>
            <person name="Getino M."/>
            <person name="Pursley I."/>
            <person name="Horton D.L."/>
            <person name="Alikhan N.-F."/>
            <person name="Baker D."/>
            <person name="Gharbi K."/>
            <person name="Hall N."/>
            <person name="Watson M."/>
            <person name="Adriaenssens E.M."/>
            <person name="Foster-Nyarko E."/>
            <person name="Jarju S."/>
            <person name="Secka A."/>
            <person name="Antonio M."/>
            <person name="Oren A."/>
            <person name="Chaudhuri R."/>
            <person name="La Ragione R.M."/>
            <person name="Hildebrand F."/>
            <person name="Pallen M.J."/>
        </authorList>
    </citation>
    <scope>NUCLEOTIDE SEQUENCE [LARGE SCALE GENOMIC DNA]</scope>
    <source>
        <strain evidence="3 4">Sa1YVA5</strain>
    </source>
</reference>
<evidence type="ECO:0000256" key="2">
    <source>
        <dbReference type="HAMAP-Rule" id="MF_01074"/>
    </source>
</evidence>
<dbReference type="AlphaFoldDB" id="A0A8I0HQU3"/>
<dbReference type="NCBIfam" id="TIGR00299">
    <property type="entry name" value="nickel pincer cofactor biosynthesis protein LarC"/>
    <property type="match status" value="1"/>
</dbReference>
<dbReference type="GO" id="GO:0051604">
    <property type="term" value="P:protein maturation"/>
    <property type="evidence" value="ECO:0007669"/>
    <property type="project" value="UniProtKB-UniRule"/>
</dbReference>
<dbReference type="Pfam" id="PF01969">
    <property type="entry name" value="Ni_insertion"/>
    <property type="match status" value="1"/>
</dbReference>
<keyword evidence="4" id="KW-1185">Reference proteome</keyword>
<dbReference type="GO" id="GO:0016829">
    <property type="term" value="F:lyase activity"/>
    <property type="evidence" value="ECO:0007669"/>
    <property type="project" value="UniProtKB-UniRule"/>
</dbReference>
<dbReference type="Proteomes" id="UP000650224">
    <property type="component" value="Unassembled WGS sequence"/>
</dbReference>
<comment type="function">
    <text evidence="2">Involved in the biosynthesis of a nickel-pincer cofactor ((SCS)Ni(II) pincer complex). Binds Ni(2+), and functions in nickel delivery to pyridinium-3,5-bisthiocarboxylic acid mononucleotide (P2TMN), to form the mature cofactor. Is thus probably required for the activation of nickel-pincer cofactor-dependent enzymes.</text>
</comment>
<dbReference type="GO" id="GO:0016151">
    <property type="term" value="F:nickel cation binding"/>
    <property type="evidence" value="ECO:0007669"/>
    <property type="project" value="UniProtKB-UniRule"/>
</dbReference>
<dbReference type="Gene3D" id="3.10.20.300">
    <property type="entry name" value="mk0293 like domain"/>
    <property type="match status" value="1"/>
</dbReference>
<dbReference type="RefSeq" id="WP_191734621.1">
    <property type="nucleotide sequence ID" value="NZ_JACSPR010000016.1"/>
</dbReference>
<dbReference type="EC" id="4.99.1.12" evidence="2"/>
<keyword evidence="1 2" id="KW-0533">Nickel</keyword>
<proteinExistence type="inferred from homology"/>
<dbReference type="HAMAP" id="MF_01074">
    <property type="entry name" value="LarC"/>
    <property type="match status" value="1"/>
</dbReference>
<keyword evidence="2" id="KW-0456">Lyase</keyword>
<protein>
    <recommendedName>
        <fullName evidence="2">Pyridinium-3,5-bisthiocarboxylic acid mononucleotide nickel insertion protein</fullName>
        <shortName evidence="2">P2TMN nickel insertion protein</shortName>
        <ecNumber evidence="2">4.99.1.12</ecNumber>
    </recommendedName>
    <alternativeName>
        <fullName evidence="2">Nickel-pincer cofactor biosynthesis protein LarC</fullName>
    </alternativeName>
</protein>
<gene>
    <name evidence="2 3" type="primary">larC</name>
    <name evidence="3" type="ORF">H9627_13920</name>
</gene>
<comment type="catalytic activity">
    <reaction evidence="2">
        <text>Ni(II)-pyridinium-3,5-bisthiocarboxylate mononucleotide = pyridinium-3,5-bisthiocarboxylate mononucleotide + Ni(2+)</text>
        <dbReference type="Rhea" id="RHEA:54784"/>
        <dbReference type="ChEBI" id="CHEBI:49786"/>
        <dbReference type="ChEBI" id="CHEBI:137372"/>
        <dbReference type="ChEBI" id="CHEBI:137373"/>
        <dbReference type="EC" id="4.99.1.12"/>
    </reaction>
</comment>
<evidence type="ECO:0000313" key="3">
    <source>
        <dbReference type="EMBL" id="MBD8031394.1"/>
    </source>
</evidence>
<evidence type="ECO:0000313" key="4">
    <source>
        <dbReference type="Proteomes" id="UP000650224"/>
    </source>
</evidence>
<comment type="caution">
    <text evidence="3">The sequence shown here is derived from an EMBL/GenBank/DDBJ whole genome shotgun (WGS) entry which is preliminary data.</text>
</comment>